<proteinExistence type="predicted"/>
<gene>
    <name evidence="1" type="primary">106059688</name>
</gene>
<evidence type="ECO:0000313" key="2">
    <source>
        <dbReference type="Proteomes" id="UP000076420"/>
    </source>
</evidence>
<dbReference type="KEGG" id="bgt:106059688"/>
<organism evidence="1 2">
    <name type="scientific">Biomphalaria glabrata</name>
    <name type="common">Bloodfluke planorb</name>
    <name type="synonym">Freshwater snail</name>
    <dbReference type="NCBI Taxonomy" id="6526"/>
    <lineage>
        <taxon>Eukaryota</taxon>
        <taxon>Metazoa</taxon>
        <taxon>Spiralia</taxon>
        <taxon>Lophotrochozoa</taxon>
        <taxon>Mollusca</taxon>
        <taxon>Gastropoda</taxon>
        <taxon>Heterobranchia</taxon>
        <taxon>Euthyneura</taxon>
        <taxon>Panpulmonata</taxon>
        <taxon>Hygrophila</taxon>
        <taxon>Lymnaeoidea</taxon>
        <taxon>Planorbidae</taxon>
        <taxon>Biomphalaria</taxon>
    </lineage>
</organism>
<dbReference type="PANTHER" id="PTHR39940">
    <property type="entry name" value="PROTHORACICOTROPIC HORMONE, ISOFORM F"/>
    <property type="match status" value="1"/>
</dbReference>
<dbReference type="PANTHER" id="PTHR39940:SF1">
    <property type="entry name" value="PROTHORACICOTROPIC HORMONE, ISOFORM F"/>
    <property type="match status" value="1"/>
</dbReference>
<dbReference type="InterPro" id="IPR029034">
    <property type="entry name" value="Cystine-knot_cytokine"/>
</dbReference>
<dbReference type="AlphaFoldDB" id="A0A2C9LNC6"/>
<dbReference type="InterPro" id="IPR052876">
    <property type="entry name" value="Insect_Hormone_Regulators"/>
</dbReference>
<sequence>MTENFGSEPSYQLTNTSLCKTNINYLTEQEKELRNIFCRNVIFTERDTERDSKMRVPDFKDSEMLLKRLSVPALTSFVRVAENRGEIDEVKSKRVQGGRALPCRFVPQTYGENEPLPWTCRQRKEWLTLPDNLYPNRVYVTVCESSSCMNGHFNCTPVTYNLELLKMCYGSQCHDDRIPYSLRSSWTFHEYPVTIGCSCTR</sequence>
<reference evidence="1" key="1">
    <citation type="submission" date="2020-05" db="UniProtKB">
        <authorList>
            <consortium name="EnsemblMetazoa"/>
        </authorList>
    </citation>
    <scope>IDENTIFICATION</scope>
    <source>
        <strain evidence="1">BB02</strain>
    </source>
</reference>
<evidence type="ECO:0000313" key="1">
    <source>
        <dbReference type="EnsemblMetazoa" id="BGLB032965-PA"/>
    </source>
</evidence>
<dbReference type="GO" id="GO:0005102">
    <property type="term" value="F:signaling receptor binding"/>
    <property type="evidence" value="ECO:0007669"/>
    <property type="project" value="TreeGrafter"/>
</dbReference>
<dbReference type="EnsemblMetazoa" id="BGLB032965-RA">
    <property type="protein sequence ID" value="BGLB032965-PA"/>
    <property type="gene ID" value="BGLB032965"/>
</dbReference>
<dbReference type="VEuPathDB" id="VectorBase:BGLB032965"/>
<protein>
    <submittedName>
        <fullName evidence="1">Uncharacterized protein</fullName>
    </submittedName>
</protein>
<dbReference type="STRING" id="6526.A0A2C9LNC6"/>
<dbReference type="Proteomes" id="UP000076420">
    <property type="component" value="Unassembled WGS sequence"/>
</dbReference>
<dbReference type="Gene3D" id="2.10.90.10">
    <property type="entry name" value="Cystine-knot cytokines"/>
    <property type="match status" value="1"/>
</dbReference>
<name>A0A2C9LNC6_BIOGL</name>
<accession>A0A2C9LNC6</accession>
<dbReference type="SUPFAM" id="SSF57501">
    <property type="entry name" value="Cystine-knot cytokines"/>
    <property type="match status" value="1"/>
</dbReference>